<accession>A0A1N6CN14</accession>
<dbReference type="EMBL" id="FSQW01000001">
    <property type="protein sequence ID" value="SIN59892.1"/>
    <property type="molecule type" value="Genomic_DNA"/>
</dbReference>
<dbReference type="PANTHER" id="PTHR43884:SF20">
    <property type="entry name" value="ACYL-COA DEHYDROGENASE FADE28"/>
    <property type="match status" value="1"/>
</dbReference>
<dbReference type="InterPro" id="IPR046373">
    <property type="entry name" value="Acyl-CoA_Oxase/DH_mid-dom_sf"/>
</dbReference>
<dbReference type="Pfam" id="PF00441">
    <property type="entry name" value="Acyl-CoA_dh_1"/>
    <property type="match status" value="1"/>
</dbReference>
<keyword evidence="5" id="KW-0560">Oxidoreductase</keyword>
<name>A0A1N6CN14_9SPHN</name>
<protein>
    <submittedName>
        <fullName evidence="8">Acyl-CoA dehydrogenase</fullName>
    </submittedName>
</protein>
<dbReference type="SUPFAM" id="SSF56645">
    <property type="entry name" value="Acyl-CoA dehydrogenase NM domain-like"/>
    <property type="match status" value="1"/>
</dbReference>
<evidence type="ECO:0000256" key="1">
    <source>
        <dbReference type="ARBA" id="ARBA00001974"/>
    </source>
</evidence>
<dbReference type="GO" id="GO:0003995">
    <property type="term" value="F:acyl-CoA dehydrogenase activity"/>
    <property type="evidence" value="ECO:0007669"/>
    <property type="project" value="TreeGrafter"/>
</dbReference>
<evidence type="ECO:0000259" key="6">
    <source>
        <dbReference type="Pfam" id="PF00441"/>
    </source>
</evidence>
<dbReference type="GO" id="GO:0050660">
    <property type="term" value="F:flavin adenine dinucleotide binding"/>
    <property type="evidence" value="ECO:0007669"/>
    <property type="project" value="InterPro"/>
</dbReference>
<dbReference type="OrthoDB" id="7328575at2"/>
<dbReference type="InterPro" id="IPR009075">
    <property type="entry name" value="AcylCo_DH/oxidase_C"/>
</dbReference>
<keyword evidence="3" id="KW-0285">Flavoprotein</keyword>
<organism evidence="8 9">
    <name type="scientific">Parasphingorhabdus marina DSM 22363</name>
    <dbReference type="NCBI Taxonomy" id="1123272"/>
    <lineage>
        <taxon>Bacteria</taxon>
        <taxon>Pseudomonadati</taxon>
        <taxon>Pseudomonadota</taxon>
        <taxon>Alphaproteobacteria</taxon>
        <taxon>Sphingomonadales</taxon>
        <taxon>Sphingomonadaceae</taxon>
        <taxon>Parasphingorhabdus</taxon>
    </lineage>
</organism>
<dbReference type="Gene3D" id="1.20.140.10">
    <property type="entry name" value="Butyryl-CoA Dehydrogenase, subunit A, domain 3"/>
    <property type="match status" value="1"/>
</dbReference>
<evidence type="ECO:0000256" key="4">
    <source>
        <dbReference type="ARBA" id="ARBA00022827"/>
    </source>
</evidence>
<keyword evidence="4" id="KW-0274">FAD</keyword>
<evidence type="ECO:0000256" key="5">
    <source>
        <dbReference type="ARBA" id="ARBA00023002"/>
    </source>
</evidence>
<comment type="similarity">
    <text evidence="2">Belongs to the acyl-CoA dehydrogenase family.</text>
</comment>
<proteinExistence type="inferred from homology"/>
<evidence type="ECO:0000256" key="2">
    <source>
        <dbReference type="ARBA" id="ARBA00009347"/>
    </source>
</evidence>
<dbReference type="RefSeq" id="WP_074203499.1">
    <property type="nucleotide sequence ID" value="NZ_FSQW01000001.1"/>
</dbReference>
<evidence type="ECO:0000259" key="7">
    <source>
        <dbReference type="Pfam" id="PF02771"/>
    </source>
</evidence>
<gene>
    <name evidence="8" type="ORF">SAMN02745824_0430</name>
</gene>
<reference evidence="9" key="1">
    <citation type="submission" date="2016-11" db="EMBL/GenBank/DDBJ databases">
        <authorList>
            <person name="Varghese N."/>
            <person name="Submissions S."/>
        </authorList>
    </citation>
    <scope>NUCLEOTIDE SEQUENCE [LARGE SCALE GENOMIC DNA]</scope>
    <source>
        <strain evidence="9">DSM 22363</strain>
    </source>
</reference>
<dbReference type="Gene3D" id="1.10.540.10">
    <property type="entry name" value="Acyl-CoA dehydrogenase/oxidase, N-terminal domain"/>
    <property type="match status" value="1"/>
</dbReference>
<dbReference type="Gene3D" id="2.40.110.10">
    <property type="entry name" value="Butyryl-CoA Dehydrogenase, subunit A, domain 2"/>
    <property type="match status" value="1"/>
</dbReference>
<dbReference type="Pfam" id="PF02771">
    <property type="entry name" value="Acyl-CoA_dh_N"/>
    <property type="match status" value="1"/>
</dbReference>
<feature type="domain" description="Acyl-CoA dehydrogenase/oxidase C-terminal" evidence="6">
    <location>
        <begin position="241"/>
        <end position="367"/>
    </location>
</feature>
<dbReference type="STRING" id="1123272.SAMN02745824_0430"/>
<dbReference type="Proteomes" id="UP000185192">
    <property type="component" value="Unassembled WGS sequence"/>
</dbReference>
<comment type="cofactor">
    <cofactor evidence="1">
        <name>FAD</name>
        <dbReference type="ChEBI" id="CHEBI:57692"/>
    </cofactor>
</comment>
<evidence type="ECO:0000313" key="9">
    <source>
        <dbReference type="Proteomes" id="UP000185192"/>
    </source>
</evidence>
<evidence type="ECO:0000313" key="8">
    <source>
        <dbReference type="EMBL" id="SIN59892.1"/>
    </source>
</evidence>
<dbReference type="InterPro" id="IPR009100">
    <property type="entry name" value="AcylCoA_DH/oxidase_NM_dom_sf"/>
</dbReference>
<dbReference type="InterPro" id="IPR037069">
    <property type="entry name" value="AcylCoA_DH/ox_N_sf"/>
</dbReference>
<dbReference type="InterPro" id="IPR036250">
    <property type="entry name" value="AcylCo_DH-like_C"/>
</dbReference>
<evidence type="ECO:0000256" key="3">
    <source>
        <dbReference type="ARBA" id="ARBA00022630"/>
    </source>
</evidence>
<keyword evidence="9" id="KW-1185">Reference proteome</keyword>
<dbReference type="PANTHER" id="PTHR43884">
    <property type="entry name" value="ACYL-COA DEHYDROGENASE"/>
    <property type="match status" value="1"/>
</dbReference>
<dbReference type="AlphaFoldDB" id="A0A1N6CN14"/>
<feature type="domain" description="Acyl-CoA dehydrogenase/oxidase N-terminal" evidence="7">
    <location>
        <begin position="10"/>
        <end position="120"/>
    </location>
</feature>
<sequence>MDNLGTIGTTEEQIELLDVATNFCRDKSPIEKVRALIEEDLGYDPAVWQEIGELGWLAIAIPEAHGGVGLSMAEVVPIAEQMGRNLMNTPFGTTTLAAQALLAGGNEAQQAAWLPKIAEGAAATLALREDNGDWDLTNIACTGVVDGDQIKLSGKKQLVLWADSAAVIIASVKVDDAVRFVLIERSAVGDNALRREEIIDETARSFELTLDGISVPADALLDGSRTRETVEKIELAAGLIHAAEMTGGTQAVIDYTLEYLKTRKQFDKIIGSYQALKHPTVDNYVEYEKARTHLYSAAHSFSEQGRGEVAVRMAAAQAHSSYAQAADRGIQFHGAFGFTHDCDAQLYRRQAIFKGALIGDAAYQRSKLAGLLFD</sequence>
<dbReference type="SUPFAM" id="SSF47203">
    <property type="entry name" value="Acyl-CoA dehydrogenase C-terminal domain-like"/>
    <property type="match status" value="1"/>
</dbReference>
<dbReference type="InterPro" id="IPR013786">
    <property type="entry name" value="AcylCoA_DH/ox_N"/>
</dbReference>